<accession>A0A7R7XJL1</accession>
<evidence type="ECO:0000313" key="5">
    <source>
        <dbReference type="Proteomes" id="UP000654913"/>
    </source>
</evidence>
<feature type="domain" description="AMP-activated protein kinase glycogen-binding" evidence="3">
    <location>
        <begin position="4"/>
        <end position="80"/>
    </location>
</feature>
<name>A0A7R7XJL1_9EURO</name>
<dbReference type="GO" id="GO:0005737">
    <property type="term" value="C:cytoplasm"/>
    <property type="evidence" value="ECO:0007669"/>
    <property type="project" value="TreeGrafter"/>
</dbReference>
<feature type="compositionally biased region" description="Low complexity" evidence="2">
    <location>
        <begin position="361"/>
        <end position="376"/>
    </location>
</feature>
<evidence type="ECO:0000256" key="1">
    <source>
        <dbReference type="ARBA" id="ARBA00038216"/>
    </source>
</evidence>
<dbReference type="InterPro" id="IPR014756">
    <property type="entry name" value="Ig_E-set"/>
</dbReference>
<evidence type="ECO:0000259" key="3">
    <source>
        <dbReference type="Pfam" id="PF16561"/>
    </source>
</evidence>
<dbReference type="RefSeq" id="XP_041554835.1">
    <property type="nucleotide sequence ID" value="XM_041702006.1"/>
</dbReference>
<feature type="compositionally biased region" description="Low complexity" evidence="2">
    <location>
        <begin position="331"/>
        <end position="350"/>
    </location>
</feature>
<proteinExistence type="inferred from homology"/>
<sequence length="454" mass="46220">MASYTFQWPYNAKEVFVTGTFDDWGRTVQLDQKGDVFEKEVHIPVTGDKVHYKFVVDGIWTTDNRLPEEDDGSSNVNNVLYPDQLQTDSVSALHSGDPQDMAALSGVTPTSTTAGLAGGVSKESGRLPGSTTAGLDKDVPLEQGGHVPGGFPAESPYSEYSVNPIPASSGIGNPIHLNPGEKVPDSSTFNSNTVQSTARTGQEAYEGADSSRLAAPFSVPPVSNNTIPESSLPIGGGANTSAYGNAGPTVQSAAPTSTTAGLAGNVPLESQRRQVADNTVPADDVPGVVKESISKAHRDPEAAANREVVEEKKELEEELHRRVPVENSRGTPAPTATAATTDTAPKASAAEPGSAQLSPRTTTPTGTKTTAPGEEAAQQQTTGASEGAKDSSQVPAAGAAATGVAGAGAAAGVGGATSGVGGAGGAGGAAGTGKEEKKKKRSSFLARLKEKFKS</sequence>
<feature type="region of interest" description="Disordered" evidence="2">
    <location>
        <begin position="107"/>
        <end position="141"/>
    </location>
</feature>
<dbReference type="EMBL" id="AP024445">
    <property type="protein sequence ID" value="BCS22641.1"/>
    <property type="molecule type" value="Genomic_DNA"/>
</dbReference>
<dbReference type="PANTHER" id="PTHR10343:SF81">
    <property type="entry name" value="CRUCIFORM DNA-RECOGNIZING PROTEIN 1-RELATED"/>
    <property type="match status" value="1"/>
</dbReference>
<dbReference type="GO" id="GO:0031588">
    <property type="term" value="C:nucleotide-activated protein kinase complex"/>
    <property type="evidence" value="ECO:0007669"/>
    <property type="project" value="TreeGrafter"/>
</dbReference>
<dbReference type="KEGG" id="apuu:APUU_30866A"/>
<keyword evidence="5" id="KW-1185">Reference proteome</keyword>
<dbReference type="Proteomes" id="UP000654913">
    <property type="component" value="Chromosome 3"/>
</dbReference>
<feature type="compositionally biased region" description="Gly residues" evidence="2">
    <location>
        <begin position="405"/>
        <end position="431"/>
    </location>
</feature>
<dbReference type="GO" id="GO:0007165">
    <property type="term" value="P:signal transduction"/>
    <property type="evidence" value="ECO:0007669"/>
    <property type="project" value="TreeGrafter"/>
</dbReference>
<gene>
    <name evidence="4" type="ORF">APUU_30866A</name>
</gene>
<dbReference type="AlphaFoldDB" id="A0A7R7XJL1"/>
<organism evidence="4 5">
    <name type="scientific">Aspergillus puulaauensis</name>
    <dbReference type="NCBI Taxonomy" id="1220207"/>
    <lineage>
        <taxon>Eukaryota</taxon>
        <taxon>Fungi</taxon>
        <taxon>Dikarya</taxon>
        <taxon>Ascomycota</taxon>
        <taxon>Pezizomycotina</taxon>
        <taxon>Eurotiomycetes</taxon>
        <taxon>Eurotiomycetidae</taxon>
        <taxon>Eurotiales</taxon>
        <taxon>Aspergillaceae</taxon>
        <taxon>Aspergillus</taxon>
    </lineage>
</organism>
<comment type="similarity">
    <text evidence="1">Belongs to the CRP1/MDG1 family.</text>
</comment>
<dbReference type="OrthoDB" id="5873279at2759"/>
<dbReference type="CDD" id="cd02859">
    <property type="entry name" value="E_set_AMPKbeta_like_N"/>
    <property type="match status" value="1"/>
</dbReference>
<reference evidence="4" key="2">
    <citation type="submission" date="2021-02" db="EMBL/GenBank/DDBJ databases">
        <title>Aspergillus puulaauensis MK2 genome sequence.</title>
        <authorList>
            <person name="Futagami T."/>
            <person name="Mori K."/>
            <person name="Kadooka C."/>
            <person name="Tanaka T."/>
        </authorList>
    </citation>
    <scope>NUCLEOTIDE SEQUENCE</scope>
    <source>
        <strain evidence="4">MK2</strain>
    </source>
</reference>
<feature type="compositionally biased region" description="Basic and acidic residues" evidence="2">
    <location>
        <begin position="307"/>
        <end position="324"/>
    </location>
</feature>
<dbReference type="SUPFAM" id="SSF81296">
    <property type="entry name" value="E set domains"/>
    <property type="match status" value="1"/>
</dbReference>
<protein>
    <recommendedName>
        <fullName evidence="3">AMP-activated protein kinase glycogen-binding domain-containing protein</fullName>
    </recommendedName>
</protein>
<dbReference type="InterPro" id="IPR032640">
    <property type="entry name" value="AMPK1_CBM"/>
</dbReference>
<dbReference type="InterPro" id="IPR013783">
    <property type="entry name" value="Ig-like_fold"/>
</dbReference>
<dbReference type="PANTHER" id="PTHR10343">
    <property type="entry name" value="5'-AMP-ACTIVATED PROTEIN KINASE , BETA SUBUNIT"/>
    <property type="match status" value="1"/>
</dbReference>
<dbReference type="Pfam" id="PF16561">
    <property type="entry name" value="AMPK1_CBM"/>
    <property type="match status" value="1"/>
</dbReference>
<dbReference type="GeneID" id="64972646"/>
<feature type="compositionally biased region" description="Polar residues" evidence="2">
    <location>
        <begin position="377"/>
        <end position="394"/>
    </location>
</feature>
<evidence type="ECO:0000256" key="2">
    <source>
        <dbReference type="SAM" id="MobiDB-lite"/>
    </source>
</evidence>
<dbReference type="Gene3D" id="2.60.40.10">
    <property type="entry name" value="Immunoglobulins"/>
    <property type="match status" value="1"/>
</dbReference>
<dbReference type="GO" id="GO:0005634">
    <property type="term" value="C:nucleus"/>
    <property type="evidence" value="ECO:0007669"/>
    <property type="project" value="TreeGrafter"/>
</dbReference>
<dbReference type="GO" id="GO:0019901">
    <property type="term" value="F:protein kinase binding"/>
    <property type="evidence" value="ECO:0007669"/>
    <property type="project" value="TreeGrafter"/>
</dbReference>
<evidence type="ECO:0000313" key="4">
    <source>
        <dbReference type="EMBL" id="BCS22641.1"/>
    </source>
</evidence>
<dbReference type="InterPro" id="IPR050827">
    <property type="entry name" value="CRP1_MDG1_kinase"/>
</dbReference>
<feature type="compositionally biased region" description="Basic and acidic residues" evidence="2">
    <location>
        <begin position="292"/>
        <end position="301"/>
    </location>
</feature>
<reference evidence="4" key="1">
    <citation type="submission" date="2021-01" db="EMBL/GenBank/DDBJ databases">
        <authorList>
            <consortium name="Aspergillus puulaauensis MK2 genome sequencing consortium"/>
            <person name="Kazuki M."/>
            <person name="Futagami T."/>
        </authorList>
    </citation>
    <scope>NUCLEOTIDE SEQUENCE</scope>
    <source>
        <strain evidence="4">MK2</strain>
    </source>
</reference>
<feature type="region of interest" description="Disordered" evidence="2">
    <location>
        <begin position="269"/>
        <end position="454"/>
    </location>
</feature>